<dbReference type="Proteomes" id="UP000238348">
    <property type="component" value="Chromosome"/>
</dbReference>
<organism evidence="1 2">
    <name type="scientific">Sorangium cellulosum</name>
    <name type="common">Polyangium cellulosum</name>
    <dbReference type="NCBI Taxonomy" id="56"/>
    <lineage>
        <taxon>Bacteria</taxon>
        <taxon>Pseudomonadati</taxon>
        <taxon>Myxococcota</taxon>
        <taxon>Polyangia</taxon>
        <taxon>Polyangiales</taxon>
        <taxon>Polyangiaceae</taxon>
        <taxon>Sorangium</taxon>
    </lineage>
</organism>
<evidence type="ECO:0000313" key="2">
    <source>
        <dbReference type="Proteomes" id="UP000238348"/>
    </source>
</evidence>
<dbReference type="AlphaFoldDB" id="A0A2L0ESF4"/>
<gene>
    <name evidence="1" type="ORF">SOCE26_036590</name>
</gene>
<reference evidence="1 2" key="1">
    <citation type="submission" date="2015-09" db="EMBL/GenBank/DDBJ databases">
        <title>Sorangium comparison.</title>
        <authorList>
            <person name="Zaburannyi N."/>
            <person name="Bunk B."/>
            <person name="Overmann J."/>
            <person name="Mueller R."/>
        </authorList>
    </citation>
    <scope>NUCLEOTIDE SEQUENCE [LARGE SCALE GENOMIC DNA]</scope>
    <source>
        <strain evidence="1 2">So ce26</strain>
    </source>
</reference>
<name>A0A2L0ESF4_SORCE</name>
<protein>
    <submittedName>
        <fullName evidence="1">Uncharacterized protein</fullName>
    </submittedName>
</protein>
<sequence length="80" mass="8455">MKGDAAGKDLVGHEDRPLTPRELARLLRAFAHMIEAAANDPGPELPRPVRRPSRAAALPAASPMTQARATAALKKLGVLP</sequence>
<evidence type="ECO:0000313" key="1">
    <source>
        <dbReference type="EMBL" id="AUX42231.1"/>
    </source>
</evidence>
<accession>A0A2L0ESF4</accession>
<dbReference type="EMBL" id="CP012673">
    <property type="protein sequence ID" value="AUX42231.1"/>
    <property type="molecule type" value="Genomic_DNA"/>
</dbReference>
<proteinExistence type="predicted"/>